<keyword evidence="1" id="KW-1133">Transmembrane helix</keyword>
<dbReference type="EMBL" id="JBEPTQ010000002">
    <property type="protein sequence ID" value="MET4721849.1"/>
    <property type="molecule type" value="Genomic_DNA"/>
</dbReference>
<accession>A0ABV2RY70</accession>
<dbReference type="RefSeq" id="WP_283016725.1">
    <property type="nucleotide sequence ID" value="NZ_JBEPTQ010000002.1"/>
</dbReference>
<sequence length="182" mass="20154">MAFLNWLGAQPPGIATFLGALTGSSLGLLAIIVGALFNAHLNRRRDDRIRDHDARAVATALYAELTGIDRALRRGSEALRGAPRDGERFLVRTPLVIQIFPKLIDKLGLLHAETIREVSHTYLVAERYKQDLLLLPRGRHHAAEETPYGVLLPLDLSASVIELNEMTMATTSKTLQILKPYL</sequence>
<keyword evidence="1" id="KW-0812">Transmembrane</keyword>
<dbReference type="Proteomes" id="UP001549291">
    <property type="component" value="Unassembled WGS sequence"/>
</dbReference>
<proteinExistence type="predicted"/>
<evidence type="ECO:0000256" key="1">
    <source>
        <dbReference type="SAM" id="Phobius"/>
    </source>
</evidence>
<protein>
    <submittedName>
        <fullName evidence="2">Uncharacterized protein</fullName>
    </submittedName>
</protein>
<feature type="transmembrane region" description="Helical" evidence="1">
    <location>
        <begin position="14"/>
        <end position="39"/>
    </location>
</feature>
<name>A0ABV2RY70_BRAJP</name>
<organism evidence="2 3">
    <name type="scientific">Bradyrhizobium japonicum</name>
    <dbReference type="NCBI Taxonomy" id="375"/>
    <lineage>
        <taxon>Bacteria</taxon>
        <taxon>Pseudomonadati</taxon>
        <taxon>Pseudomonadota</taxon>
        <taxon>Alphaproteobacteria</taxon>
        <taxon>Hyphomicrobiales</taxon>
        <taxon>Nitrobacteraceae</taxon>
        <taxon>Bradyrhizobium</taxon>
    </lineage>
</organism>
<comment type="caution">
    <text evidence="2">The sequence shown here is derived from an EMBL/GenBank/DDBJ whole genome shotgun (WGS) entry which is preliminary data.</text>
</comment>
<reference evidence="2 3" key="1">
    <citation type="submission" date="2024-06" db="EMBL/GenBank/DDBJ databases">
        <title>Genomic Encyclopedia of Type Strains, Phase V (KMG-V): Genome sequencing to study the core and pangenomes of soil and plant-associated prokaryotes.</title>
        <authorList>
            <person name="Whitman W."/>
        </authorList>
    </citation>
    <scope>NUCLEOTIDE SEQUENCE [LARGE SCALE GENOMIC DNA]</scope>
    <source>
        <strain evidence="2 3">USDA 160</strain>
    </source>
</reference>
<evidence type="ECO:0000313" key="2">
    <source>
        <dbReference type="EMBL" id="MET4721849.1"/>
    </source>
</evidence>
<gene>
    <name evidence="2" type="ORF">ABIF63_005955</name>
</gene>
<evidence type="ECO:0000313" key="3">
    <source>
        <dbReference type="Proteomes" id="UP001549291"/>
    </source>
</evidence>
<keyword evidence="3" id="KW-1185">Reference proteome</keyword>
<keyword evidence="1" id="KW-0472">Membrane</keyword>